<dbReference type="Proteomes" id="UP000708208">
    <property type="component" value="Unassembled WGS sequence"/>
</dbReference>
<dbReference type="Pfam" id="PF03564">
    <property type="entry name" value="DUF1759"/>
    <property type="match status" value="1"/>
</dbReference>
<dbReference type="OrthoDB" id="5920040at2759"/>
<dbReference type="AlphaFoldDB" id="A0A8J2KKT3"/>
<evidence type="ECO:0000313" key="2">
    <source>
        <dbReference type="Proteomes" id="UP000708208"/>
    </source>
</evidence>
<accession>A0A8J2KKT3</accession>
<evidence type="ECO:0000313" key="1">
    <source>
        <dbReference type="EMBL" id="CAG7727735.1"/>
    </source>
</evidence>
<name>A0A8J2KKT3_9HEXA</name>
<proteinExistence type="predicted"/>
<keyword evidence="2" id="KW-1185">Reference proteome</keyword>
<dbReference type="EMBL" id="CAJVCH010153281">
    <property type="protein sequence ID" value="CAG7727735.1"/>
    <property type="molecule type" value="Genomic_DNA"/>
</dbReference>
<organism evidence="1 2">
    <name type="scientific">Allacma fusca</name>
    <dbReference type="NCBI Taxonomy" id="39272"/>
    <lineage>
        <taxon>Eukaryota</taxon>
        <taxon>Metazoa</taxon>
        <taxon>Ecdysozoa</taxon>
        <taxon>Arthropoda</taxon>
        <taxon>Hexapoda</taxon>
        <taxon>Collembola</taxon>
        <taxon>Symphypleona</taxon>
        <taxon>Sminthuridae</taxon>
        <taxon>Allacma</taxon>
    </lineage>
</organism>
<protein>
    <submittedName>
        <fullName evidence="1">Uncharacterized protein</fullName>
    </submittedName>
</protein>
<dbReference type="InterPro" id="IPR005312">
    <property type="entry name" value="DUF1759"/>
</dbReference>
<reference evidence="1" key="1">
    <citation type="submission" date="2021-06" db="EMBL/GenBank/DDBJ databases">
        <authorList>
            <person name="Hodson N. C."/>
            <person name="Mongue J. A."/>
            <person name="Jaron S. K."/>
        </authorList>
    </citation>
    <scope>NUCLEOTIDE SEQUENCE</scope>
</reference>
<sequence>MFRSKFSSLIATSTICSSSEKLRLLIEALSDGKAKETIYDLQINDDNWVIAWTGMTDSYNSPRETLHACLRSLLELPALISQSETGLHKLISNVRTTRSQLKQVQLGAVTEAEVLYLHFILDRLDSCTLNEFNQSLPNNDVPALDTCIKFLEKQTKNVGLTNEIRTNSISTLNDSKSQVRSRKEHRVMIATSNSECDYTFHSWTRSRQVLY</sequence>
<comment type="caution">
    <text evidence="1">The sequence shown here is derived from an EMBL/GenBank/DDBJ whole genome shotgun (WGS) entry which is preliminary data.</text>
</comment>
<gene>
    <name evidence="1" type="ORF">AFUS01_LOCUS16565</name>
</gene>